<dbReference type="SUPFAM" id="SSF52540">
    <property type="entry name" value="P-loop containing nucleoside triphosphate hydrolases"/>
    <property type="match status" value="1"/>
</dbReference>
<evidence type="ECO:0000313" key="7">
    <source>
        <dbReference type="Proteomes" id="UP000276899"/>
    </source>
</evidence>
<dbReference type="PANTHER" id="PTHR43335:SF4">
    <property type="entry name" value="ABC TRANSPORTER, ATP-BINDING PROTEIN"/>
    <property type="match status" value="1"/>
</dbReference>
<feature type="domain" description="ABC transporter" evidence="5">
    <location>
        <begin position="13"/>
        <end position="236"/>
    </location>
</feature>
<evidence type="ECO:0000256" key="2">
    <source>
        <dbReference type="ARBA" id="ARBA00022448"/>
    </source>
</evidence>
<dbReference type="KEGG" id="asla:NCTC11923_01922"/>
<keyword evidence="2" id="KW-0813">Transport</keyword>
<dbReference type="STRING" id="1278298.GCA_000428685_00357"/>
<dbReference type="Gene3D" id="3.40.50.300">
    <property type="entry name" value="P-loop containing nucleotide triphosphate hydrolases"/>
    <property type="match status" value="1"/>
</dbReference>
<dbReference type="PROSITE" id="PS50893">
    <property type="entry name" value="ABC_TRANSPORTER_2"/>
    <property type="match status" value="1"/>
</dbReference>
<evidence type="ECO:0000313" key="6">
    <source>
        <dbReference type="EMBL" id="VEG75263.1"/>
    </source>
</evidence>
<accession>A0A448KEB6</accession>
<gene>
    <name evidence="6" type="ORF">NCTC11923_01922</name>
</gene>
<dbReference type="InterPro" id="IPR027417">
    <property type="entry name" value="P-loop_NTPase"/>
</dbReference>
<proteinExistence type="inferred from homology"/>
<evidence type="ECO:0000256" key="3">
    <source>
        <dbReference type="ARBA" id="ARBA00022741"/>
    </source>
</evidence>
<name>A0A448KEB6_9ACTO</name>
<keyword evidence="7" id="KW-1185">Reference proteome</keyword>
<dbReference type="EC" id="3.6.3.-" evidence="6"/>
<evidence type="ECO:0000259" key="5">
    <source>
        <dbReference type="PROSITE" id="PS50893"/>
    </source>
</evidence>
<dbReference type="GO" id="GO:0016887">
    <property type="term" value="F:ATP hydrolysis activity"/>
    <property type="evidence" value="ECO:0007669"/>
    <property type="project" value="InterPro"/>
</dbReference>
<evidence type="ECO:0000256" key="4">
    <source>
        <dbReference type="ARBA" id="ARBA00022840"/>
    </source>
</evidence>
<protein>
    <submittedName>
        <fullName evidence="6">Fluoroquinolones export ATP-binding protein Rv2688c/MT2762</fullName>
        <ecNumber evidence="6">3.6.3.-</ecNumber>
    </submittedName>
</protein>
<evidence type="ECO:0000256" key="1">
    <source>
        <dbReference type="ARBA" id="ARBA00005417"/>
    </source>
</evidence>
<dbReference type="AlphaFoldDB" id="A0A448KEB6"/>
<comment type="similarity">
    <text evidence="1">Belongs to the ABC transporter superfamily.</text>
</comment>
<organism evidence="6 7">
    <name type="scientific">Actinomyces slackii</name>
    <dbReference type="NCBI Taxonomy" id="52774"/>
    <lineage>
        <taxon>Bacteria</taxon>
        <taxon>Bacillati</taxon>
        <taxon>Actinomycetota</taxon>
        <taxon>Actinomycetes</taxon>
        <taxon>Actinomycetales</taxon>
        <taxon>Actinomycetaceae</taxon>
        <taxon>Actinomyces</taxon>
    </lineage>
</organism>
<dbReference type="EMBL" id="LR134363">
    <property type="protein sequence ID" value="VEG75263.1"/>
    <property type="molecule type" value="Genomic_DNA"/>
</dbReference>
<keyword evidence="3" id="KW-0547">Nucleotide-binding</keyword>
<dbReference type="PANTHER" id="PTHR43335">
    <property type="entry name" value="ABC TRANSPORTER, ATP-BINDING PROTEIN"/>
    <property type="match status" value="1"/>
</dbReference>
<reference evidence="6 7" key="1">
    <citation type="submission" date="2018-12" db="EMBL/GenBank/DDBJ databases">
        <authorList>
            <consortium name="Pathogen Informatics"/>
        </authorList>
    </citation>
    <scope>NUCLEOTIDE SEQUENCE [LARGE SCALE GENOMIC DNA]</scope>
    <source>
        <strain evidence="6 7">NCTC11923</strain>
    </source>
</reference>
<keyword evidence="4 6" id="KW-0067">ATP-binding</keyword>
<dbReference type="InterPro" id="IPR003593">
    <property type="entry name" value="AAA+_ATPase"/>
</dbReference>
<dbReference type="Proteomes" id="UP000276899">
    <property type="component" value="Chromosome"/>
</dbReference>
<dbReference type="InterPro" id="IPR003439">
    <property type="entry name" value="ABC_transporter-like_ATP-bd"/>
</dbReference>
<dbReference type="Pfam" id="PF00005">
    <property type="entry name" value="ABC_tran"/>
    <property type="match status" value="1"/>
</dbReference>
<keyword evidence="6" id="KW-0378">Hydrolase</keyword>
<sequence>MSTATAPSAPAGLRLINVTKSFGHQEVLRSLSLTARPGRVYGLLGLNGAGKSTAFNVALGLLRPDTGAVEIQGSALTRQSLAQVGAAINGPALFPQLSARRNLLVHCRLTGTDPAVIGPLLERVGLGQAGSKRAGAFSTGMKVRLSLAMALLTDPQVLILDEPQNGLDPQGIIELRDLVRALASQGRTLVVSSHQLGEIAHMCDDLGVLASGSLVYEGPLEDFAGTDDPQALEAAFLRAVGATDPTHATEAVAS</sequence>
<dbReference type="GO" id="GO:0005524">
    <property type="term" value="F:ATP binding"/>
    <property type="evidence" value="ECO:0007669"/>
    <property type="project" value="UniProtKB-KW"/>
</dbReference>
<dbReference type="SMART" id="SM00382">
    <property type="entry name" value="AAA"/>
    <property type="match status" value="1"/>
</dbReference>